<dbReference type="InterPro" id="IPR008906">
    <property type="entry name" value="HATC_C_dom"/>
</dbReference>
<keyword evidence="6" id="KW-0378">Hydrolase</keyword>
<evidence type="ECO:0000256" key="2">
    <source>
        <dbReference type="ARBA" id="ARBA00022679"/>
    </source>
</evidence>
<dbReference type="EC" id="2.7.7.49" evidence="1"/>
<dbReference type="PANTHER" id="PTHR11697:SF230">
    <property type="entry name" value="ZINC FINGER, MYM DOMAIN CONTAINING 1"/>
    <property type="match status" value="1"/>
</dbReference>
<dbReference type="InterPro" id="IPR055298">
    <property type="entry name" value="AtLOH3-like"/>
</dbReference>
<keyword evidence="3" id="KW-0548">Nucleotidyltransferase</keyword>
<dbReference type="Gene3D" id="2.40.70.10">
    <property type="entry name" value="Acid Proteases"/>
    <property type="match status" value="1"/>
</dbReference>
<proteinExistence type="predicted"/>
<evidence type="ECO:0000313" key="14">
    <source>
        <dbReference type="EMBL" id="KAH0773923.1"/>
    </source>
</evidence>
<dbReference type="Pfam" id="PF17917">
    <property type="entry name" value="RT_RNaseH"/>
    <property type="match status" value="1"/>
</dbReference>
<evidence type="ECO:0000259" key="12">
    <source>
        <dbReference type="Pfam" id="PF14291"/>
    </source>
</evidence>
<dbReference type="InterPro" id="IPR043128">
    <property type="entry name" value="Rev_trsase/Diguanyl_cyclase"/>
</dbReference>
<gene>
    <name evidence="14" type="ORF">KY290_011060</name>
</gene>
<feature type="domain" description="HAT C-terminal dimerisation" evidence="11">
    <location>
        <begin position="1310"/>
        <end position="1367"/>
    </location>
</feature>
<feature type="compositionally biased region" description="Polar residues" evidence="9">
    <location>
        <begin position="56"/>
        <end position="65"/>
    </location>
</feature>
<accession>A0ABQ7W1I3</accession>
<dbReference type="Gene3D" id="3.30.70.270">
    <property type="match status" value="3"/>
</dbReference>
<sequence length="1389" mass="159122">MSLFVVGLSRLSSKEGREAMLIGDTDILRLMVYVQQVEEKKLRDREEFKNKKAKTGNESGQQKSNVNRLDLPNLRVVWHKEVTGLLHVLSVVEPTQGNRAQSSLVAPPDKAAPRGATFGTGGGSNRLYAITSCQEQEDSPNIVTGMIQVFNSNVYALLDPGASLSFLTPYVVMNFDVIPEQLSEPFSVSTPVGESILTERVYHDCPISVNHKSTMVDLIELDMVDFDVILVMDWLYAYYASVDCRTRVVKFYVEIPHIQSVLVVREFPEVFPDDLPRGPPDREIDSGIDIFPDTRPISIPPYRMAPVELKELKEQLKDLFDKGFIRPSVSLWGAPVLFVRKKGGSLRMCTDYRQLNKVTIKNKYPLPRINDLFDQHQGSTCFSKIWLLSVKTFMDLMNRVFKLYLDMFVIVFIDNILIYSRNEEKHASHLRIVLRTLKDRELYAKLSKCEFWLESVEFFGHIVSGEGIKVNTQKIEAVQNWPRPTSLTNIRSFLGLASYYRRFIEGFSSILSPLTKLTQKTVKFQWSEASEKSFQELKKRLTTALLKVHEKNYPTHDLELAVVVFALKIWRHYLYGVHVDVFTNHKSLQYVFTQKELNLRQWRQGRSYPCPRGVKRHPFIGKLRCIGATKFRLVIDLGVGSLNLAESQKSVKNYFFQVPKSNLASNSQLTREENANQSEVPLHSSQRQEIDLNSLEFDPAKRTPILNYRPNDRDVIRRAYLRQDDNIHQGGGEVFSTVGFKSWNKKKSFKQHIGGPNSTHNQAKKKSEDLMRQQQSIIATFERQSDQVKHEYWLRLSASIDVVRLLLNQGFAFRGHDESKSSLNRGNFLEILSWYAKHCDKIYDYVLERAPQNDQMTSPLIQKDIVTTCKIETIKAIIQELNSDYLSLLVDESFDVSCKEQMAIILRYVDRLGFVVERLIDIVHVQDTSALSLKGAIVNVLAQHSLSLSYVREQCYDGASNMQGEMNGPKMLIRQGSISAHSIHCFAHQLPLTLVVVSKKCIQVGELVLLVSNVLNVLGASFKRMDKFRDSQKKRIQEALDMGELTIGTGLHQELGLIRAGDTRWGSHYKSFSNFILMFGSIVNVLDALVVDAYSTDERAKATGYLKACQTFKIAFMLHLMRDILGITDELNKSLQKKEQDIANAMLLVEVAKRRLQMLRDDGWDALINKVSTFCIKYNILLPNFDEPYVNSGRSRRKPSDYTVLHHYRVEVFCKIIDWQLQELNDRFNEVTTDLLHGVACLNPVDSFSSFNIRKIMGMAKLYPDDFDEFSMNALENQLATYIIDVRDTDERFSNFNGLGDLSRKLVETKKNLNFPLVFRLVKFALLLPVATASVERAFSAMKFIKNALRNWMNDELLSGCLVPYLEKDVFINISNDTIVKTFQEMKLR</sequence>
<keyword evidence="4" id="KW-0540">Nuclease</keyword>
<dbReference type="Pfam" id="PF08284">
    <property type="entry name" value="RVP_2"/>
    <property type="match status" value="1"/>
</dbReference>
<evidence type="ECO:0000313" key="15">
    <source>
        <dbReference type="Proteomes" id="UP000826656"/>
    </source>
</evidence>
<evidence type="ECO:0000259" key="11">
    <source>
        <dbReference type="Pfam" id="PF05699"/>
    </source>
</evidence>
<protein>
    <recommendedName>
        <fullName evidence="1">RNA-directed DNA polymerase</fullName>
        <ecNumber evidence="1">2.7.7.49</ecNumber>
    </recommendedName>
</protein>
<dbReference type="Pfam" id="PF14291">
    <property type="entry name" value="DUF4371"/>
    <property type="match status" value="1"/>
</dbReference>
<dbReference type="InterPro" id="IPR012337">
    <property type="entry name" value="RNaseH-like_sf"/>
</dbReference>
<evidence type="ECO:0000256" key="1">
    <source>
        <dbReference type="ARBA" id="ARBA00012493"/>
    </source>
</evidence>
<organism evidence="14 15">
    <name type="scientific">Solanum tuberosum</name>
    <name type="common">Potato</name>
    <dbReference type="NCBI Taxonomy" id="4113"/>
    <lineage>
        <taxon>Eukaryota</taxon>
        <taxon>Viridiplantae</taxon>
        <taxon>Streptophyta</taxon>
        <taxon>Embryophyta</taxon>
        <taxon>Tracheophyta</taxon>
        <taxon>Spermatophyta</taxon>
        <taxon>Magnoliopsida</taxon>
        <taxon>eudicotyledons</taxon>
        <taxon>Gunneridae</taxon>
        <taxon>Pentapetalae</taxon>
        <taxon>asterids</taxon>
        <taxon>lamiids</taxon>
        <taxon>Solanales</taxon>
        <taxon>Solanaceae</taxon>
        <taxon>Solanoideae</taxon>
        <taxon>Solaneae</taxon>
        <taxon>Solanum</taxon>
    </lineage>
</organism>
<comment type="caution">
    <text evidence="14">The sequence shown here is derived from an EMBL/GenBank/DDBJ whole genome shotgun (WGS) entry which is preliminary data.</text>
</comment>
<dbReference type="Gene3D" id="3.10.10.10">
    <property type="entry name" value="HIV Type 1 Reverse Transcriptase, subunit A, domain 1"/>
    <property type="match status" value="1"/>
</dbReference>
<evidence type="ECO:0000256" key="8">
    <source>
        <dbReference type="SAM" id="Coils"/>
    </source>
</evidence>
<evidence type="ECO:0000256" key="5">
    <source>
        <dbReference type="ARBA" id="ARBA00022759"/>
    </source>
</evidence>
<evidence type="ECO:0000259" key="10">
    <source>
        <dbReference type="Pfam" id="PF00078"/>
    </source>
</evidence>
<dbReference type="Proteomes" id="UP000826656">
    <property type="component" value="Unassembled WGS sequence"/>
</dbReference>
<evidence type="ECO:0000256" key="4">
    <source>
        <dbReference type="ARBA" id="ARBA00022722"/>
    </source>
</evidence>
<keyword evidence="5" id="KW-0255">Endonuclease</keyword>
<feature type="domain" description="Reverse transcriptase" evidence="10">
    <location>
        <begin position="388"/>
        <end position="462"/>
    </location>
</feature>
<feature type="region of interest" description="Disordered" evidence="9">
    <location>
        <begin position="45"/>
        <end position="65"/>
    </location>
</feature>
<dbReference type="SUPFAM" id="SSF56672">
    <property type="entry name" value="DNA/RNA polymerases"/>
    <property type="match status" value="1"/>
</dbReference>
<keyword evidence="2" id="KW-0808">Transferase</keyword>
<dbReference type="InterPro" id="IPR041373">
    <property type="entry name" value="RT_RNaseH"/>
</dbReference>
<feature type="coiled-coil region" evidence="8">
    <location>
        <begin position="1135"/>
        <end position="1162"/>
    </location>
</feature>
<evidence type="ECO:0000256" key="6">
    <source>
        <dbReference type="ARBA" id="ARBA00022801"/>
    </source>
</evidence>
<dbReference type="InterPro" id="IPR021109">
    <property type="entry name" value="Peptidase_aspartic_dom_sf"/>
</dbReference>
<evidence type="ECO:0000256" key="7">
    <source>
        <dbReference type="ARBA" id="ARBA00022918"/>
    </source>
</evidence>
<keyword evidence="15" id="KW-1185">Reference proteome</keyword>
<name>A0ABQ7W1I3_SOLTU</name>
<feature type="domain" description="Reverse transcriptase RNase H-like" evidence="13">
    <location>
        <begin position="546"/>
        <end position="603"/>
    </location>
</feature>
<dbReference type="InterPro" id="IPR000477">
    <property type="entry name" value="RT_dom"/>
</dbReference>
<dbReference type="EMBL" id="JAIVGD010000005">
    <property type="protein sequence ID" value="KAH0773923.1"/>
    <property type="molecule type" value="Genomic_DNA"/>
</dbReference>
<dbReference type="Pfam" id="PF00078">
    <property type="entry name" value="RVT_1"/>
    <property type="match status" value="1"/>
</dbReference>
<reference evidence="14 15" key="1">
    <citation type="journal article" date="2021" name="bioRxiv">
        <title>Chromosome-scale and haplotype-resolved genome assembly of a tetraploid potato cultivar.</title>
        <authorList>
            <person name="Sun H."/>
            <person name="Jiao W.-B."/>
            <person name="Krause K."/>
            <person name="Campoy J.A."/>
            <person name="Goel M."/>
            <person name="Folz-Donahue K."/>
            <person name="Kukat C."/>
            <person name="Huettel B."/>
            <person name="Schneeberger K."/>
        </authorList>
    </citation>
    <scope>NUCLEOTIDE SEQUENCE [LARGE SCALE GENOMIC DNA]</scope>
    <source>
        <strain evidence="14">SolTubOtavaFocal</strain>
        <tissue evidence="14">Leaves</tissue>
    </source>
</reference>
<feature type="domain" description="DUF4371" evidence="12">
    <location>
        <begin position="735"/>
        <end position="968"/>
    </location>
</feature>
<dbReference type="SUPFAM" id="SSF53098">
    <property type="entry name" value="Ribonuclease H-like"/>
    <property type="match status" value="1"/>
</dbReference>
<keyword evidence="8" id="KW-0175">Coiled coil</keyword>
<dbReference type="InterPro" id="IPR043502">
    <property type="entry name" value="DNA/RNA_pol_sf"/>
</dbReference>
<evidence type="ECO:0000256" key="3">
    <source>
        <dbReference type="ARBA" id="ARBA00022695"/>
    </source>
</evidence>
<dbReference type="InterPro" id="IPR025398">
    <property type="entry name" value="DUF4371"/>
</dbReference>
<dbReference type="CDD" id="cd00303">
    <property type="entry name" value="retropepsin_like"/>
    <property type="match status" value="1"/>
</dbReference>
<dbReference type="CDD" id="cd01647">
    <property type="entry name" value="RT_LTR"/>
    <property type="match status" value="1"/>
</dbReference>
<dbReference type="Pfam" id="PF05699">
    <property type="entry name" value="Dimer_Tnp_hAT"/>
    <property type="match status" value="1"/>
</dbReference>
<evidence type="ECO:0000259" key="13">
    <source>
        <dbReference type="Pfam" id="PF17917"/>
    </source>
</evidence>
<evidence type="ECO:0000256" key="9">
    <source>
        <dbReference type="SAM" id="MobiDB-lite"/>
    </source>
</evidence>
<dbReference type="PANTHER" id="PTHR11697">
    <property type="entry name" value="GENERAL TRANSCRIPTION FACTOR 2-RELATED ZINC FINGER PROTEIN"/>
    <property type="match status" value="1"/>
</dbReference>
<keyword evidence="7" id="KW-0695">RNA-directed DNA polymerase</keyword>